<dbReference type="Proteomes" id="UP000290958">
    <property type="component" value="Unassembled WGS sequence"/>
</dbReference>
<dbReference type="EMBL" id="SBKP01000009">
    <property type="protein sequence ID" value="RXR28462.1"/>
    <property type="molecule type" value="Genomic_DNA"/>
</dbReference>
<keyword evidence="2" id="KW-1185">Reference proteome</keyword>
<dbReference type="OrthoDB" id="7277848at2"/>
<evidence type="ECO:0000313" key="1">
    <source>
        <dbReference type="EMBL" id="RXR28462.1"/>
    </source>
</evidence>
<name>A0A4Q1KG73_9SPHN</name>
<comment type="caution">
    <text evidence="1">The sequence shown here is derived from an EMBL/GenBank/DDBJ whole genome shotgun (WGS) entry which is preliminary data.</text>
</comment>
<proteinExistence type="predicted"/>
<dbReference type="RefSeq" id="WP_129404535.1">
    <property type="nucleotide sequence ID" value="NZ_SBKP01000009.1"/>
</dbReference>
<gene>
    <name evidence="1" type="ORF">EQG66_10515</name>
</gene>
<evidence type="ECO:0000313" key="2">
    <source>
        <dbReference type="Proteomes" id="UP000290958"/>
    </source>
</evidence>
<organism evidence="1 2">
    <name type="scientific">Sphingobium fluviale</name>
    <dbReference type="NCBI Taxonomy" id="2506423"/>
    <lineage>
        <taxon>Bacteria</taxon>
        <taxon>Pseudomonadati</taxon>
        <taxon>Pseudomonadota</taxon>
        <taxon>Alphaproteobacteria</taxon>
        <taxon>Sphingomonadales</taxon>
        <taxon>Sphingomonadaceae</taxon>
        <taxon>Sphingobium</taxon>
    </lineage>
</organism>
<dbReference type="AlphaFoldDB" id="A0A4Q1KG73"/>
<accession>A0A4Q1KG73</accession>
<protein>
    <submittedName>
        <fullName evidence="1">Uncharacterized protein</fullName>
    </submittedName>
</protein>
<reference evidence="2" key="1">
    <citation type="submission" date="2019-01" db="EMBL/GenBank/DDBJ databases">
        <title>Cytophagaceae bacterium strain CAR-16.</title>
        <authorList>
            <person name="Chen W.-M."/>
        </authorList>
    </citation>
    <scope>NUCLEOTIDE SEQUENCE [LARGE SCALE GENOMIC DNA]</scope>
    <source>
        <strain evidence="2">CHR27</strain>
    </source>
</reference>
<sequence>MPVFTPDQIVELIETAGTVEGRAQSLIQSYMSRKYNSATAEEYSINGFCRRLGTLRHCIKTIYEVLPPDFAGLPDRTLIDTITIHVQAFVFNVFGALDNLAFVWVHERNVVGSNNRPLPNGRIGLTADKDHVRQSFPPEFQQLLRDSDEWFGYLEAFRHSLGHRIPLYIPPFTIPPEKIEEYQKLEHEAHVALMRYDFEGHTRLQRERDSLCSFRPWMQHSLNTDRPPIVFHAQVLADFATVELLGQRMLGALDGTT</sequence>